<feature type="region of interest" description="Disordered" evidence="1">
    <location>
        <begin position="540"/>
        <end position="574"/>
    </location>
</feature>
<feature type="region of interest" description="Disordered" evidence="1">
    <location>
        <begin position="417"/>
        <end position="436"/>
    </location>
</feature>
<accession>A0ABD1J7L7</accession>
<dbReference type="Proteomes" id="UP001591681">
    <property type="component" value="Unassembled WGS sequence"/>
</dbReference>
<feature type="region of interest" description="Disordered" evidence="1">
    <location>
        <begin position="495"/>
        <end position="517"/>
    </location>
</feature>
<name>A0ABD1J7L7_9TELE</name>
<feature type="compositionally biased region" description="Low complexity" evidence="1">
    <location>
        <begin position="422"/>
        <end position="436"/>
    </location>
</feature>
<feature type="domain" description="Nuclear receptor coactivator 4 N-terminal" evidence="2">
    <location>
        <begin position="219"/>
        <end position="356"/>
    </location>
</feature>
<dbReference type="EMBL" id="JBHFQA010000018">
    <property type="protein sequence ID" value="KAL2083192.1"/>
    <property type="molecule type" value="Genomic_DNA"/>
</dbReference>
<sequence>MKRTLTYTDSRYLQNFASCSRTRMTGEEKEKSALRQCTQACAQLEEAITGVMRAEAQLRDNSREVKTQLHTCISRHLEFLRSREVWLREQIDLVEQLKAEALQQQLQQLYWLRGQFDTLIHQLENSHNSHDLTNQLTSCLEKLSSLNLSPEETPEMSFQADARSLRQAITSFGTINTQKEASAVSFPPSTRSNSLERSWLQQNCPVAAKKQKMEAERSTPLAEWLLGNRPVTIAPIGFQFSKNTQDWLIAPKEQPQQPSRPLTTFDFQKAWGQLKDLEAWLIHEKAPMRERASSSCSSASTFSIEKIDESDFQLTGDEEEEDNTNTQTKASQGGSFSSAAATTTTSEELTDWLIMSAPVATDADRWKSIFKPFQERFSCSEWLPGSDSDCESCCGGAGKSAPGFEIENLGKLKCLKTPPPSSGSTTPASTAASTPVAAATSPASAVELWLQRASSAHVEQVCRANEPCGSFAQCVCDDNCGKGALNAWLLKKEGRDKNGVPREKADPASSSSSSSSSSSKAELYAFLFPWVAEQTQDPASSLSDWVCPRGPSPAPSSASSQMEKASREERSSSILKEAAAAAAVAAETRSPFQTPLKPDAWVLPRKSCPPTPLPSLTSTPTHVPKAPPQAHHSPSCTDSGEDKWLLRKKAQAQERMALPTVCDLFSCMKLNGDKEKWLHKAPIQVSKCVHTHTRSPNAMEVCVSCLT</sequence>
<reference evidence="3 4" key="1">
    <citation type="submission" date="2024-09" db="EMBL/GenBank/DDBJ databases">
        <title>A chromosome-level genome assembly of Gray's grenadier anchovy, Coilia grayii.</title>
        <authorList>
            <person name="Fu Z."/>
        </authorList>
    </citation>
    <scope>NUCLEOTIDE SEQUENCE [LARGE SCALE GENOMIC DNA]</scope>
    <source>
        <strain evidence="3">G4</strain>
        <tissue evidence="3">Muscle</tissue>
    </source>
</reference>
<dbReference type="InterPro" id="IPR022174">
    <property type="entry name" value="NCOA4_N"/>
</dbReference>
<comment type="caution">
    <text evidence="3">The sequence shown here is derived from an EMBL/GenBank/DDBJ whole genome shotgun (WGS) entry which is preliminary data.</text>
</comment>
<feature type="domain" description="Nuclear receptor coactivator 4 N-terminal" evidence="2">
    <location>
        <begin position="42"/>
        <end position="164"/>
    </location>
</feature>
<dbReference type="PANTHER" id="PTHR17085:SF3">
    <property type="entry name" value="NUCLEAR RECEPTOR COACTIVATOR 4"/>
    <property type="match status" value="1"/>
</dbReference>
<evidence type="ECO:0000313" key="4">
    <source>
        <dbReference type="Proteomes" id="UP001591681"/>
    </source>
</evidence>
<keyword evidence="4" id="KW-1185">Reference proteome</keyword>
<evidence type="ECO:0000259" key="2">
    <source>
        <dbReference type="Pfam" id="PF12489"/>
    </source>
</evidence>
<gene>
    <name evidence="3" type="ORF">ACEWY4_020965</name>
</gene>
<feature type="compositionally biased region" description="Low complexity" evidence="1">
    <location>
        <begin position="324"/>
        <end position="342"/>
    </location>
</feature>
<protein>
    <recommendedName>
        <fullName evidence="2">Nuclear receptor coactivator 4 N-terminal domain-containing protein</fullName>
    </recommendedName>
</protein>
<dbReference type="Pfam" id="PF12489">
    <property type="entry name" value="ARA70"/>
    <property type="match status" value="2"/>
</dbReference>
<proteinExistence type="predicted"/>
<feature type="compositionally biased region" description="Basic and acidic residues" evidence="1">
    <location>
        <begin position="495"/>
        <end position="506"/>
    </location>
</feature>
<dbReference type="PANTHER" id="PTHR17085">
    <property type="entry name" value="NUCLEAR RECEPTOR COACTIVATOR 4"/>
    <property type="match status" value="1"/>
</dbReference>
<organism evidence="3 4">
    <name type="scientific">Coilia grayii</name>
    <name type="common">Gray's grenadier anchovy</name>
    <dbReference type="NCBI Taxonomy" id="363190"/>
    <lineage>
        <taxon>Eukaryota</taxon>
        <taxon>Metazoa</taxon>
        <taxon>Chordata</taxon>
        <taxon>Craniata</taxon>
        <taxon>Vertebrata</taxon>
        <taxon>Euteleostomi</taxon>
        <taxon>Actinopterygii</taxon>
        <taxon>Neopterygii</taxon>
        <taxon>Teleostei</taxon>
        <taxon>Clupei</taxon>
        <taxon>Clupeiformes</taxon>
        <taxon>Clupeoidei</taxon>
        <taxon>Engraulidae</taxon>
        <taxon>Coilinae</taxon>
        <taxon>Coilia</taxon>
    </lineage>
</organism>
<evidence type="ECO:0000256" key="1">
    <source>
        <dbReference type="SAM" id="MobiDB-lite"/>
    </source>
</evidence>
<evidence type="ECO:0000313" key="3">
    <source>
        <dbReference type="EMBL" id="KAL2083192.1"/>
    </source>
</evidence>
<dbReference type="InterPro" id="IPR039947">
    <property type="entry name" value="NCoA-4"/>
</dbReference>
<feature type="compositionally biased region" description="Acidic residues" evidence="1">
    <location>
        <begin position="313"/>
        <end position="323"/>
    </location>
</feature>
<feature type="region of interest" description="Disordered" evidence="1">
    <location>
        <begin position="586"/>
        <end position="640"/>
    </location>
</feature>
<feature type="region of interest" description="Disordered" evidence="1">
    <location>
        <begin position="313"/>
        <end position="342"/>
    </location>
</feature>
<dbReference type="AlphaFoldDB" id="A0ABD1J7L7"/>